<feature type="compositionally biased region" description="Acidic residues" evidence="9">
    <location>
        <begin position="791"/>
        <end position="801"/>
    </location>
</feature>
<feature type="domain" description="RRM" evidence="10">
    <location>
        <begin position="269"/>
        <end position="369"/>
    </location>
</feature>
<dbReference type="InterPro" id="IPR000504">
    <property type="entry name" value="RRM_dom"/>
</dbReference>
<dbReference type="GO" id="GO:0003677">
    <property type="term" value="F:DNA binding"/>
    <property type="evidence" value="ECO:0007669"/>
    <property type="project" value="UniProtKB-KW"/>
</dbReference>
<feature type="region of interest" description="Disordered" evidence="9">
    <location>
        <begin position="116"/>
        <end position="156"/>
    </location>
</feature>
<keyword evidence="1 8" id="KW-0479">Metal-binding</keyword>
<evidence type="ECO:0000256" key="1">
    <source>
        <dbReference type="ARBA" id="ARBA00022723"/>
    </source>
</evidence>
<feature type="compositionally biased region" description="Basic and acidic residues" evidence="9">
    <location>
        <begin position="116"/>
        <end position="142"/>
    </location>
</feature>
<feature type="compositionally biased region" description="Basic residues" evidence="9">
    <location>
        <begin position="549"/>
        <end position="561"/>
    </location>
</feature>
<dbReference type="SMART" id="SM00361">
    <property type="entry name" value="RRM_1"/>
    <property type="match status" value="1"/>
</dbReference>
<feature type="compositionally biased region" description="Basic and acidic residues" evidence="9">
    <location>
        <begin position="494"/>
        <end position="518"/>
    </location>
</feature>
<dbReference type="InterPro" id="IPR012677">
    <property type="entry name" value="Nucleotide-bd_a/b_plait_sf"/>
</dbReference>
<feature type="region of interest" description="Disordered" evidence="9">
    <location>
        <begin position="1"/>
        <end position="81"/>
    </location>
</feature>
<reference evidence="12 13" key="1">
    <citation type="submission" date="2024-11" db="EMBL/GenBank/DDBJ databases">
        <title>A near-complete genome assembly of Cinchona calisaya.</title>
        <authorList>
            <person name="Lian D.C."/>
            <person name="Zhao X.W."/>
            <person name="Wei L."/>
        </authorList>
    </citation>
    <scope>NUCLEOTIDE SEQUENCE [LARGE SCALE GENOMIC DNA]</scope>
    <source>
        <tissue evidence="12">Nenye</tissue>
    </source>
</reference>
<feature type="compositionally biased region" description="Basic and acidic residues" evidence="9">
    <location>
        <begin position="701"/>
        <end position="780"/>
    </location>
</feature>
<feature type="compositionally biased region" description="Basic and acidic residues" evidence="9">
    <location>
        <begin position="673"/>
        <end position="685"/>
    </location>
</feature>
<feature type="domain" description="C3H1-type" evidence="11">
    <location>
        <begin position="237"/>
        <end position="265"/>
    </location>
</feature>
<evidence type="ECO:0008006" key="14">
    <source>
        <dbReference type="Google" id="ProtNLM"/>
    </source>
</evidence>
<feature type="compositionally biased region" description="Basic and acidic residues" evidence="9">
    <location>
        <begin position="564"/>
        <end position="581"/>
    </location>
</feature>
<evidence type="ECO:0000256" key="4">
    <source>
        <dbReference type="ARBA" id="ARBA00022833"/>
    </source>
</evidence>
<dbReference type="Pfam" id="PF00642">
    <property type="entry name" value="zf-CCCH"/>
    <property type="match status" value="2"/>
</dbReference>
<evidence type="ECO:0000256" key="6">
    <source>
        <dbReference type="ARBA" id="ARBA00023125"/>
    </source>
</evidence>
<gene>
    <name evidence="12" type="ORF">ACH5RR_022667</name>
</gene>
<dbReference type="InterPro" id="IPR009145">
    <property type="entry name" value="U2AF_small"/>
</dbReference>
<dbReference type="SMART" id="SM00356">
    <property type="entry name" value="ZnF_C3H1"/>
    <property type="match status" value="2"/>
</dbReference>
<evidence type="ECO:0000259" key="11">
    <source>
        <dbReference type="PROSITE" id="PS50103"/>
    </source>
</evidence>
<dbReference type="InterPro" id="IPR000571">
    <property type="entry name" value="Znf_CCCH"/>
</dbReference>
<feature type="region of interest" description="Disordered" evidence="9">
    <location>
        <begin position="184"/>
        <end position="204"/>
    </location>
</feature>
<dbReference type="AlphaFoldDB" id="A0ABD2Z8G4"/>
<feature type="region of interest" description="Disordered" evidence="9">
    <location>
        <begin position="673"/>
        <end position="901"/>
    </location>
</feature>
<keyword evidence="3 8" id="KW-0863">Zinc-finger</keyword>
<dbReference type="FunFam" id="3.30.70.330:FF:000318">
    <property type="entry name" value="Zinc finger CCCH domain-containing protein 5"/>
    <property type="match status" value="1"/>
</dbReference>
<feature type="compositionally biased region" description="Acidic residues" evidence="9">
    <location>
        <begin position="9"/>
        <end position="21"/>
    </location>
</feature>
<accession>A0ABD2Z8G4</accession>
<keyword evidence="4 8" id="KW-0862">Zinc</keyword>
<keyword evidence="6" id="KW-0238">DNA-binding</keyword>
<evidence type="ECO:0000256" key="3">
    <source>
        <dbReference type="ARBA" id="ARBA00022771"/>
    </source>
</evidence>
<feature type="zinc finger region" description="C3H1-type" evidence="8">
    <location>
        <begin position="371"/>
        <end position="401"/>
    </location>
</feature>
<dbReference type="Gene3D" id="3.30.70.330">
    <property type="match status" value="1"/>
</dbReference>
<dbReference type="Proteomes" id="UP001630127">
    <property type="component" value="Unassembled WGS sequence"/>
</dbReference>
<keyword evidence="2" id="KW-0677">Repeat</keyword>
<proteinExistence type="predicted"/>
<feature type="compositionally biased region" description="Basic and acidic residues" evidence="9">
    <location>
        <begin position="802"/>
        <end position="815"/>
    </location>
</feature>
<feature type="compositionally biased region" description="Basic and acidic residues" evidence="9">
    <location>
        <begin position="606"/>
        <end position="624"/>
    </location>
</feature>
<feature type="compositionally biased region" description="Basic residues" evidence="9">
    <location>
        <begin position="816"/>
        <end position="826"/>
    </location>
</feature>
<feature type="compositionally biased region" description="Basic and acidic residues" evidence="9">
    <location>
        <begin position="827"/>
        <end position="854"/>
    </location>
</feature>
<evidence type="ECO:0000256" key="9">
    <source>
        <dbReference type="SAM" id="MobiDB-lite"/>
    </source>
</evidence>
<feature type="region of interest" description="Disordered" evidence="9">
    <location>
        <begin position="470"/>
        <end position="489"/>
    </location>
</feature>
<dbReference type="PROSITE" id="PS50102">
    <property type="entry name" value="RRM"/>
    <property type="match status" value="1"/>
</dbReference>
<protein>
    <recommendedName>
        <fullName evidence="14">Zinc finger CCCH domain-containing protein 5</fullName>
    </recommendedName>
</protein>
<evidence type="ECO:0000313" key="12">
    <source>
        <dbReference type="EMBL" id="KAL3515765.1"/>
    </source>
</evidence>
<feature type="compositionally biased region" description="Polar residues" evidence="9">
    <location>
        <begin position="587"/>
        <end position="605"/>
    </location>
</feature>
<evidence type="ECO:0000259" key="10">
    <source>
        <dbReference type="PROSITE" id="PS50102"/>
    </source>
</evidence>
<evidence type="ECO:0000256" key="7">
    <source>
        <dbReference type="PROSITE-ProRule" id="PRU00176"/>
    </source>
</evidence>
<feature type="compositionally biased region" description="Acidic residues" evidence="9">
    <location>
        <begin position="147"/>
        <end position="156"/>
    </location>
</feature>
<dbReference type="PROSITE" id="PS50103">
    <property type="entry name" value="ZF_C3H1"/>
    <property type="match status" value="2"/>
</dbReference>
<evidence type="ECO:0000256" key="8">
    <source>
        <dbReference type="PROSITE-ProRule" id="PRU00723"/>
    </source>
</evidence>
<keyword evidence="5 7" id="KW-0694">RNA-binding</keyword>
<dbReference type="PANTHER" id="PTHR12620">
    <property type="entry name" value="U2 SNRNP AUXILIARY FACTOR, SMALL SUBUNIT"/>
    <property type="match status" value="1"/>
</dbReference>
<feature type="compositionally biased region" description="Basic and acidic residues" evidence="9">
    <location>
        <begin position="873"/>
        <end position="882"/>
    </location>
</feature>
<evidence type="ECO:0000256" key="5">
    <source>
        <dbReference type="ARBA" id="ARBA00022884"/>
    </source>
</evidence>
<feature type="compositionally biased region" description="Basic and acidic residues" evidence="9">
    <location>
        <begin position="184"/>
        <end position="195"/>
    </location>
</feature>
<name>A0ABD2Z8G4_9GENT</name>
<dbReference type="InterPro" id="IPR035979">
    <property type="entry name" value="RBD_domain_sf"/>
</dbReference>
<dbReference type="GO" id="GO:0003723">
    <property type="term" value="F:RNA binding"/>
    <property type="evidence" value="ECO:0007669"/>
    <property type="project" value="UniProtKB-UniRule"/>
</dbReference>
<feature type="region of interest" description="Disordered" evidence="9">
    <location>
        <begin position="494"/>
        <end position="641"/>
    </location>
</feature>
<feature type="zinc finger region" description="C3H1-type" evidence="8">
    <location>
        <begin position="237"/>
        <end position="265"/>
    </location>
</feature>
<keyword evidence="13" id="KW-1185">Reference proteome</keyword>
<organism evidence="12 13">
    <name type="scientific">Cinchona calisaya</name>
    <dbReference type="NCBI Taxonomy" id="153742"/>
    <lineage>
        <taxon>Eukaryota</taxon>
        <taxon>Viridiplantae</taxon>
        <taxon>Streptophyta</taxon>
        <taxon>Embryophyta</taxon>
        <taxon>Tracheophyta</taxon>
        <taxon>Spermatophyta</taxon>
        <taxon>Magnoliopsida</taxon>
        <taxon>eudicotyledons</taxon>
        <taxon>Gunneridae</taxon>
        <taxon>Pentapetalae</taxon>
        <taxon>asterids</taxon>
        <taxon>lamiids</taxon>
        <taxon>Gentianales</taxon>
        <taxon>Rubiaceae</taxon>
        <taxon>Cinchonoideae</taxon>
        <taxon>Cinchoneae</taxon>
        <taxon>Cinchona</taxon>
    </lineage>
</organism>
<comment type="caution">
    <text evidence="12">The sequence shown here is derived from an EMBL/GenBank/DDBJ whole genome shotgun (WGS) entry which is preliminary data.</text>
</comment>
<feature type="domain" description="C3H1-type" evidence="11">
    <location>
        <begin position="371"/>
        <end position="401"/>
    </location>
</feature>
<evidence type="ECO:0000313" key="13">
    <source>
        <dbReference type="Proteomes" id="UP001630127"/>
    </source>
</evidence>
<evidence type="ECO:0000256" key="2">
    <source>
        <dbReference type="ARBA" id="ARBA00022737"/>
    </source>
</evidence>
<dbReference type="EMBL" id="JBJUIK010000010">
    <property type="protein sequence ID" value="KAL3515765.1"/>
    <property type="molecule type" value="Genomic_DNA"/>
</dbReference>
<feature type="compositionally biased region" description="Basic residues" evidence="9">
    <location>
        <begin position="883"/>
        <end position="895"/>
    </location>
</feature>
<dbReference type="SUPFAM" id="SSF54928">
    <property type="entry name" value="RNA-binding domain, RBD"/>
    <property type="match status" value="1"/>
</dbReference>
<dbReference type="InterPro" id="IPR003954">
    <property type="entry name" value="RRM_euk-type"/>
</dbReference>
<feature type="compositionally biased region" description="Basic and acidic residues" evidence="9">
    <location>
        <begin position="61"/>
        <end position="77"/>
    </location>
</feature>
<sequence length="927" mass="109566">MTEQSETAMAEEEQEQVEEATEDTKLSSEPSSAAAAAAAANVCRKERRKASKKEKRKQKRKEAAEKERQEEEARLNDPEEQLLIQLVEEREKERVERERREFEEKERLFLEGLARKKAQEEEEEEQRRVMMEEEQKLKKDQVGLETEANDEEEWEYVEEGPPEIIWQGNEIIVKKNKVRVRKKDADEQKWKEDPNRPISNPLPPQSEAFTDFKSTSMLSAQQLLENVAQQIPNFGTEQDKAHCPFHLKTGACRFGSRCSRVHFYPDKSCTLLIKNMYNGPGLAWEQDEGLEYTEEEVELSFEEFYEDVHTEFLKFGELVNFKVSRNGSYHLRGNVYVHYQSLDSAVLAYSSINGRYFAGKQVNCEFVGVTRWKVAICGEYMKSKLKTCSRGTACNFIHCFRNPGGDYEWADWEKPPPKYWVKRMAALFGYSHESVYDKWVEQVTPGQHRNSRKRLTADEERYHFRRSLSREMKCSNRSPRDHYKDEFRRTKYRERHMGDETKGPEVLDEREREEERHSRSYHRGKKRHYDSESERYWSDGDRDADGYNHSRRKSSRSHHSSRSQSHDCRDTERGKFPEKISRKQKVLSGTANDSDYNKEGSNSTDSSRDFSHENRDCVSSEDLLHRKKRPLDSDSAGDWSDGIVESHLVQTRKFSRHADEVAGLSKDYQELGKSLHDKFHQKGSEQTKLGLHKGRKNTSSGKRDHSSRKTREVDHPDEHEDTGTRGHRESEKVDAREHHEHNHSSRKTREADYADDHDEDIDKRGRWEPEKVDAREGHKHDYSRRKMREADFDDEHDEDIDERGRWEPEKVDTREHHKHNYSRRKMREADYDNEHDVDIDKRGRWEPEKVDTREHRKHRRKSHDKSGSYDLIIDGHSRESRSKSKSRSSSQKRKTYSSQWDSDEQVISFGWQLTLWSLQWDVFELAV</sequence>
<dbReference type="PRINTS" id="PR01848">
    <property type="entry name" value="U2AUXFACTOR"/>
</dbReference>
<dbReference type="GO" id="GO:0008270">
    <property type="term" value="F:zinc ion binding"/>
    <property type="evidence" value="ECO:0007669"/>
    <property type="project" value="UniProtKB-KW"/>
</dbReference>
<feature type="compositionally biased region" description="Basic residues" evidence="9">
    <location>
        <begin position="519"/>
        <end position="528"/>
    </location>
</feature>
<feature type="compositionally biased region" description="Basic residues" evidence="9">
    <location>
        <begin position="45"/>
        <end position="60"/>
    </location>
</feature>
<feature type="compositionally biased region" description="Basic and acidic residues" evidence="9">
    <location>
        <begin position="529"/>
        <end position="548"/>
    </location>
</feature>